<dbReference type="GO" id="GO:0016788">
    <property type="term" value="F:hydrolase activity, acting on ester bonds"/>
    <property type="evidence" value="ECO:0007669"/>
    <property type="project" value="UniProtKB-ARBA"/>
</dbReference>
<dbReference type="Gene3D" id="3.40.50.1110">
    <property type="entry name" value="SGNH hydrolase"/>
    <property type="match status" value="1"/>
</dbReference>
<dbReference type="SUPFAM" id="SSF52266">
    <property type="entry name" value="SGNH hydrolase"/>
    <property type="match status" value="1"/>
</dbReference>
<accession>A0A6C0GHB6</accession>
<name>A0A6C0GHB6_9BACT</name>
<dbReference type="KEGG" id="rhoz:GXP67_11880"/>
<dbReference type="InterPro" id="IPR036514">
    <property type="entry name" value="SGNH_hydro_sf"/>
</dbReference>
<sequence length="1085" mass="123397">MNIKPVLLLFLFFILLFILFLFSCSKKEKAYKFTPKPDNTIVFIGNTFALDLGEHTYLETLLYKSFPKHNLRIRNLAWSGDEVNLQPRPVNFGTMDEHLHQQQADVIFACFGLNEAFKGPDSVHVFRERLKVFLSHLQNQTYNRVSTPQIVLISPIAHETLGGQLPDPGQHNESLKLYTQAMQEVGKELTIPFINLYEPTTQLMKGSDSLTINGIHLTGKGYKVVSELMAKALDFPVSSWPEDRHSNQLKKVIATKNQHFFYKFKASNGEYIYGRRREWAGGQALPDEFRKIDQMVLRLDSIIWEGSRDATELNMDKLQSIISSNPEQASQPVKSSSSMLQPDKSQFILQEGYQIELFASEVDLPIPNPVAFTFDSQGKMWVATMPSYPHYSPGNPPNDKLIILEDTNGDGKADKHTVFADSLYLPLGFELGDGGVYVTQAPNFVFLKDTNGDGKADLKKTLLKGFGTEDSHHAISAYTWGPDGALYMHEGTFLHSQIETPYGPKRGANGITWRYEPRTMKLDPYISFPYANPWGQVFTRNGTHLIADVSTGMNYFAPPMTVAINYPIKHKQMKDFLTISKRPKTCGVEIVSSRHFPESAQGNVLFNTFIGFQGIKQHKVSEEGSGIVAHEVEPLLQSKDPNFRPVDLKFGPDGALYLLDWYDAVIQHGEQNFRDPQRDHTRGRIWRITYKDKPVLKPVDLTRLSVEKLLDELKVYEDRARYRTRIRLRDFPAEKVIPVLREWVAALDSAHTDHEYHKLEALWVFQQFNEVEESLLENLLDSKDHHIRAAATRVLFYWNDRIKNAEEKLITMSRDKAPRVRLEAIAALSHFSSEASVNALLKTTEIPTDEYIDYALEESFKHLKPVWIEMFKKDKQFLSEEPTKAERLLKPLASQKALNAEEYFVKDDPLWHAFSYRALSEDEYEQLRESPAVQEFRERYQKLSQVNEAPVDKTASGAKNNEIIIHLTALPGKMLFDTTLITIPAGKSVSLIFQNRGQMAHNVVIVKPGSAEKVGKAADAMAGLKDGYERNFVPDLPEVLVATPLINAGKTFQLDFKAPEKPGAYPFICSFPGHWKMMKGVLKVE</sequence>
<dbReference type="Gene3D" id="2.120.10.30">
    <property type="entry name" value="TolB, C-terminal domain"/>
    <property type="match status" value="1"/>
</dbReference>
<dbReference type="InterPro" id="IPR011041">
    <property type="entry name" value="Quinoprot_gluc/sorb_DH_b-prop"/>
</dbReference>
<dbReference type="PANTHER" id="PTHR33546:SF1">
    <property type="entry name" value="LARGE, MULTIFUNCTIONAL SECRETED PROTEIN"/>
    <property type="match status" value="1"/>
</dbReference>
<dbReference type="RefSeq" id="WP_162443323.1">
    <property type="nucleotide sequence ID" value="NZ_CP048222.1"/>
</dbReference>
<keyword evidence="3" id="KW-0249">Electron transport</keyword>
<dbReference type="Pfam" id="PF13472">
    <property type="entry name" value="Lipase_GDSL_2"/>
    <property type="match status" value="1"/>
</dbReference>
<feature type="domain" description="SGNH hydrolase-type esterase" evidence="6">
    <location>
        <begin position="54"/>
        <end position="224"/>
    </location>
</feature>
<proteinExistence type="predicted"/>
<dbReference type="InterPro" id="IPR013830">
    <property type="entry name" value="SGNH_hydro"/>
</dbReference>
<feature type="domain" description="DUF7133" evidence="7">
    <location>
        <begin position="346"/>
        <end position="692"/>
    </location>
</feature>
<evidence type="ECO:0000259" key="5">
    <source>
        <dbReference type="Pfam" id="PF00127"/>
    </source>
</evidence>
<evidence type="ECO:0000313" key="9">
    <source>
        <dbReference type="Proteomes" id="UP000480178"/>
    </source>
</evidence>
<gene>
    <name evidence="8" type="ORF">GXP67_11880</name>
</gene>
<dbReference type="InterPro" id="IPR028871">
    <property type="entry name" value="BlueCu_1_BS"/>
</dbReference>
<evidence type="ECO:0000256" key="3">
    <source>
        <dbReference type="ARBA" id="ARBA00022982"/>
    </source>
</evidence>
<dbReference type="PROSITE" id="PS51257">
    <property type="entry name" value="PROKAR_LIPOPROTEIN"/>
    <property type="match status" value="1"/>
</dbReference>
<protein>
    <submittedName>
        <fullName evidence="8">Azurin</fullName>
    </submittedName>
</protein>
<dbReference type="Pfam" id="PF13646">
    <property type="entry name" value="HEAT_2"/>
    <property type="match status" value="1"/>
</dbReference>
<evidence type="ECO:0000256" key="2">
    <source>
        <dbReference type="ARBA" id="ARBA00022723"/>
    </source>
</evidence>
<evidence type="ECO:0000256" key="4">
    <source>
        <dbReference type="ARBA" id="ARBA00023008"/>
    </source>
</evidence>
<feature type="domain" description="Blue (type 1) copper" evidence="5">
    <location>
        <begin position="969"/>
        <end position="1085"/>
    </location>
</feature>
<dbReference type="InterPro" id="IPR013428">
    <property type="entry name" value="Membrane-bound_put_N"/>
</dbReference>
<evidence type="ECO:0000259" key="7">
    <source>
        <dbReference type="Pfam" id="PF23500"/>
    </source>
</evidence>
<evidence type="ECO:0000256" key="1">
    <source>
        <dbReference type="ARBA" id="ARBA00022448"/>
    </source>
</evidence>
<dbReference type="GO" id="GO:0009055">
    <property type="term" value="F:electron transfer activity"/>
    <property type="evidence" value="ECO:0007669"/>
    <property type="project" value="InterPro"/>
</dbReference>
<dbReference type="Gene3D" id="2.60.40.420">
    <property type="entry name" value="Cupredoxins - blue copper proteins"/>
    <property type="match status" value="1"/>
</dbReference>
<dbReference type="GO" id="GO:0005507">
    <property type="term" value="F:copper ion binding"/>
    <property type="evidence" value="ECO:0007669"/>
    <property type="project" value="InterPro"/>
</dbReference>
<dbReference type="InterPro" id="IPR055557">
    <property type="entry name" value="DUF7133"/>
</dbReference>
<dbReference type="PANTHER" id="PTHR33546">
    <property type="entry name" value="LARGE, MULTIFUNCTIONAL SECRETED PROTEIN-RELATED"/>
    <property type="match status" value="1"/>
</dbReference>
<evidence type="ECO:0000313" key="8">
    <source>
        <dbReference type="EMBL" id="QHT67285.1"/>
    </source>
</evidence>
<dbReference type="Pfam" id="PF23500">
    <property type="entry name" value="DUF7133"/>
    <property type="match status" value="1"/>
</dbReference>
<dbReference type="InterPro" id="IPR011042">
    <property type="entry name" value="6-blade_b-propeller_TolB-like"/>
</dbReference>
<dbReference type="Proteomes" id="UP000480178">
    <property type="component" value="Chromosome"/>
</dbReference>
<dbReference type="InterPro" id="IPR008972">
    <property type="entry name" value="Cupredoxin"/>
</dbReference>
<evidence type="ECO:0000259" key="6">
    <source>
        <dbReference type="Pfam" id="PF13472"/>
    </source>
</evidence>
<dbReference type="CDD" id="cd04233">
    <property type="entry name" value="Auracyanin"/>
    <property type="match status" value="1"/>
</dbReference>
<dbReference type="AlphaFoldDB" id="A0A6C0GHB6"/>
<dbReference type="SUPFAM" id="SSF48371">
    <property type="entry name" value="ARM repeat"/>
    <property type="match status" value="1"/>
</dbReference>
<dbReference type="EMBL" id="CP048222">
    <property type="protein sequence ID" value="QHT67285.1"/>
    <property type="molecule type" value="Genomic_DNA"/>
</dbReference>
<dbReference type="NCBIfam" id="TIGR02604">
    <property type="entry name" value="Piru_Ver_Nterm"/>
    <property type="match status" value="1"/>
</dbReference>
<dbReference type="InterPro" id="IPR000923">
    <property type="entry name" value="BlueCu_1"/>
</dbReference>
<dbReference type="InterPro" id="IPR016024">
    <property type="entry name" value="ARM-type_fold"/>
</dbReference>
<keyword evidence="9" id="KW-1185">Reference proteome</keyword>
<organism evidence="8 9">
    <name type="scientific">Rhodocytophaga rosea</name>
    <dbReference type="NCBI Taxonomy" id="2704465"/>
    <lineage>
        <taxon>Bacteria</taxon>
        <taxon>Pseudomonadati</taxon>
        <taxon>Bacteroidota</taxon>
        <taxon>Cytophagia</taxon>
        <taxon>Cytophagales</taxon>
        <taxon>Rhodocytophagaceae</taxon>
        <taxon>Rhodocytophaga</taxon>
    </lineage>
</organism>
<dbReference type="SUPFAM" id="SSF49503">
    <property type="entry name" value="Cupredoxins"/>
    <property type="match status" value="1"/>
</dbReference>
<keyword evidence="2" id="KW-0479">Metal-binding</keyword>
<reference evidence="8 9" key="1">
    <citation type="submission" date="2020-01" db="EMBL/GenBank/DDBJ databases">
        <authorList>
            <person name="Kim M.K."/>
        </authorList>
    </citation>
    <scope>NUCLEOTIDE SEQUENCE [LARGE SCALE GENOMIC DNA]</scope>
    <source>
        <strain evidence="8 9">172606-1</strain>
    </source>
</reference>
<keyword evidence="1" id="KW-0813">Transport</keyword>
<dbReference type="InterPro" id="IPR011989">
    <property type="entry name" value="ARM-like"/>
</dbReference>
<dbReference type="Gene3D" id="1.25.10.10">
    <property type="entry name" value="Leucine-rich Repeat Variant"/>
    <property type="match status" value="1"/>
</dbReference>
<dbReference type="SUPFAM" id="SSF50952">
    <property type="entry name" value="Soluble quinoprotein glucose dehydrogenase"/>
    <property type="match status" value="1"/>
</dbReference>
<keyword evidence="4" id="KW-0186">Copper</keyword>
<dbReference type="Pfam" id="PF00127">
    <property type="entry name" value="Copper-bind"/>
    <property type="match status" value="1"/>
</dbReference>
<dbReference type="CDD" id="cd01834">
    <property type="entry name" value="SGNH_hydrolase_like_2"/>
    <property type="match status" value="1"/>
</dbReference>
<dbReference type="PROSITE" id="PS00196">
    <property type="entry name" value="COPPER_BLUE"/>
    <property type="match status" value="1"/>
</dbReference>